<dbReference type="PANTHER" id="PTHR13109">
    <property type="entry name" value="NEUROCHONDRIN"/>
    <property type="match status" value="1"/>
</dbReference>
<evidence type="ECO:0000256" key="1">
    <source>
        <dbReference type="SAM" id="MobiDB-lite"/>
    </source>
</evidence>
<evidence type="ECO:0000313" key="2">
    <source>
        <dbReference type="EMBL" id="KAI3426397.1"/>
    </source>
</evidence>
<dbReference type="InterPro" id="IPR008709">
    <property type="entry name" value="Neurochondrin"/>
</dbReference>
<sequence length="1128" mass="115785">MEPLPGGDGSGSPAKSALTPAQMTAGLEECLDLLRGPTDERRFVGLLLVTKLLPAGDNETIKRVYEAVGPAFLSRLLLPLRTTQPPASLAPTDAAAAETQQQQQQQQDAAQCGLALAVLSSCARVPELAGAEEVLEKLPLLLNVVRAGGITPLLAARLAQPTAATSSTGPGSTPHPAAPCDPAADAAAVQDALECAVAAACSGAEGRLVAAECGAAAAAAAVLQDSPPGGTQAMSLALQLLAAVFGGAVPEGALAGGQGDLRVLLPALSRAFALPAEQLTASKQGSTNSSSSSKEEAQRLQADQLRVQLEALHVLLLLLPLPLPVAASLPKQLLGPAALWPRQLRRGLALLLRGRISAVQRHSALQLAAAVLEILGPEWLLGGEAAAGGSAGGGGGGGGVPAAAAAAAEVGAFFQVLVEVTKVETSVLLHDALAPAVPIPLASAPGTAAGDWRAPSLRPRTTGAGTADDEDSYSLAGSDSDAGGSSSSLPDAAGAELAAELSNGGGGGGGQQGESELSADVAPLVRVLHSEADRRQLEQEMGREGEEARVAGGGAAGQQQGQYVQRVSDTAIPTDMRWDGPSEVSGARADRLLPCCFALLEAAVEALALDTQRAEQAEDWAAAASGRSEAPPPAPVLSDAVAQRALFSLQEAVEVVLQFIEQSNCEEEQGGAGDGGVDAQAAHHQPLMLASLRVLARFCAEVPEVFGERLRPLLPSLLALRSGPANVEWDLELLEEGEGPPPAPAEGTTFLLPLLLQVSDPAYAQDGGERQAAEQRLWLDALSQPNVLPLLVQYACHCVAASTPAVTLAAVAQADDALIYAVRLLLHLVTPPPAAASAAPPADDPAAAARQLRGRRRQLLLADGTLQLLHELLRVAKLRPAVPPVNCKPHELLDTARVLITVAALAAALTASIAEELQADGGSAACGSLDEQLRMKRLLQLSQQQQQVQQARDDAEEEQDRRWRRHKGMPEAAPQPSLLSLGPITGRQLAALCSQLLSAMQVGLQLTCSAPHVRLLMPKAAAAGAEADPVMARLTAARSAVAADAALQQELSDSLAALAGQATELLWGYPPFRELSRACPWVKAEAAISRRQEAIGTASSESSEGVADTPPVAEDLPALVLFVSTVGA</sequence>
<proteinExistence type="predicted"/>
<keyword evidence="3" id="KW-1185">Reference proteome</keyword>
<dbReference type="AlphaFoldDB" id="A0A9D4TIN5"/>
<feature type="region of interest" description="Disordered" evidence="1">
    <location>
        <begin position="446"/>
        <end position="491"/>
    </location>
</feature>
<dbReference type="OrthoDB" id="8962942at2759"/>
<evidence type="ECO:0000313" key="3">
    <source>
        <dbReference type="Proteomes" id="UP001055712"/>
    </source>
</evidence>
<dbReference type="EMBL" id="SIDB01000011">
    <property type="protein sequence ID" value="KAI3426397.1"/>
    <property type="molecule type" value="Genomic_DNA"/>
</dbReference>
<feature type="region of interest" description="Disordered" evidence="1">
    <location>
        <begin position="163"/>
        <end position="182"/>
    </location>
</feature>
<feature type="region of interest" description="Disordered" evidence="1">
    <location>
        <begin position="944"/>
        <end position="978"/>
    </location>
</feature>
<protein>
    <recommendedName>
        <fullName evidence="4">Neurochondrin</fullName>
    </recommendedName>
</protein>
<gene>
    <name evidence="2" type="ORF">D9Q98_008767</name>
</gene>
<name>A0A9D4TIN5_CHLVU</name>
<accession>A0A9D4TIN5</accession>
<dbReference type="PANTHER" id="PTHR13109:SF7">
    <property type="entry name" value="NEUROCHONDRIN"/>
    <property type="match status" value="1"/>
</dbReference>
<organism evidence="2 3">
    <name type="scientific">Chlorella vulgaris</name>
    <name type="common">Green alga</name>
    <dbReference type="NCBI Taxonomy" id="3077"/>
    <lineage>
        <taxon>Eukaryota</taxon>
        <taxon>Viridiplantae</taxon>
        <taxon>Chlorophyta</taxon>
        <taxon>core chlorophytes</taxon>
        <taxon>Trebouxiophyceae</taxon>
        <taxon>Chlorellales</taxon>
        <taxon>Chlorellaceae</taxon>
        <taxon>Chlorella clade</taxon>
        <taxon>Chlorella</taxon>
    </lineage>
</organism>
<evidence type="ECO:0008006" key="4">
    <source>
        <dbReference type="Google" id="ProtNLM"/>
    </source>
</evidence>
<comment type="caution">
    <text evidence="2">The sequence shown here is derived from an EMBL/GenBank/DDBJ whole genome shotgun (WGS) entry which is preliminary data.</text>
</comment>
<reference evidence="2" key="2">
    <citation type="submission" date="2020-11" db="EMBL/GenBank/DDBJ databases">
        <authorList>
            <person name="Cecchin M."/>
            <person name="Marcolungo L."/>
            <person name="Rossato M."/>
            <person name="Girolomoni L."/>
            <person name="Cosentino E."/>
            <person name="Cuine S."/>
            <person name="Li-Beisson Y."/>
            <person name="Delledonne M."/>
            <person name="Ballottari M."/>
        </authorList>
    </citation>
    <scope>NUCLEOTIDE SEQUENCE</scope>
    <source>
        <strain evidence="2">211/11P</strain>
        <tissue evidence="2">Whole cell</tissue>
    </source>
</reference>
<feature type="compositionally biased region" description="Low complexity" evidence="1">
    <location>
        <begin position="473"/>
        <end position="491"/>
    </location>
</feature>
<reference evidence="2" key="1">
    <citation type="journal article" date="2019" name="Plant J.">
        <title>Chlorella vulgaris genome assembly and annotation reveals the molecular basis for metabolic acclimation to high light conditions.</title>
        <authorList>
            <person name="Cecchin M."/>
            <person name="Marcolungo L."/>
            <person name="Rossato M."/>
            <person name="Girolomoni L."/>
            <person name="Cosentino E."/>
            <person name="Cuine S."/>
            <person name="Li-Beisson Y."/>
            <person name="Delledonne M."/>
            <person name="Ballottari M."/>
        </authorList>
    </citation>
    <scope>NUCLEOTIDE SEQUENCE</scope>
    <source>
        <strain evidence="2">211/11P</strain>
    </source>
</reference>
<dbReference type="Pfam" id="PF05536">
    <property type="entry name" value="Neurochondrin"/>
    <property type="match status" value="3"/>
</dbReference>
<dbReference type="Proteomes" id="UP001055712">
    <property type="component" value="Unassembled WGS sequence"/>
</dbReference>